<feature type="domain" description="Thioredoxin" evidence="3">
    <location>
        <begin position="64"/>
        <end position="209"/>
    </location>
</feature>
<protein>
    <submittedName>
        <fullName evidence="4">Thiol-disulfide isomerase and thioredoxins</fullName>
    </submittedName>
</protein>
<keyword evidence="2" id="KW-0472">Membrane</keyword>
<accession>Q0KAU5</accession>
<dbReference type="InterPro" id="IPR013740">
    <property type="entry name" value="Redoxin"/>
</dbReference>
<sequence>MLTAPIPRSGRGQGGRAPRGIRFHHNSARASIMRTKLYRLVPIGLLIAAVGIAVFGQRGLAPTVGDQGRAPEFTGIHQWLNSPPLSMEGLRGKVVLVDFWTYACGNCINTLPYVKQWHDKYKDQGLVVVGVHTPEFPFEKSTANVQAAIRRFDIRYPVAQDNAYATWSAFSNQYWPALYLIDANGRIVYKHYGEGSYAETEDTIRKLLAQRK</sequence>
<feature type="transmembrane region" description="Helical" evidence="2">
    <location>
        <begin position="37"/>
        <end position="56"/>
    </location>
</feature>
<organism evidence="4 5">
    <name type="scientific">Cupriavidus necator (strain ATCC 17699 / DSM 428 / KCTC 22496 / NCIMB 10442 / H16 / Stanier 337)</name>
    <name type="common">Ralstonia eutropha</name>
    <dbReference type="NCBI Taxonomy" id="381666"/>
    <lineage>
        <taxon>Bacteria</taxon>
        <taxon>Pseudomonadati</taxon>
        <taxon>Pseudomonadota</taxon>
        <taxon>Betaproteobacteria</taxon>
        <taxon>Burkholderiales</taxon>
        <taxon>Burkholderiaceae</taxon>
        <taxon>Cupriavidus</taxon>
    </lineage>
</organism>
<dbReference type="Pfam" id="PF08534">
    <property type="entry name" value="Redoxin"/>
    <property type="match status" value="1"/>
</dbReference>
<dbReference type="InterPro" id="IPR013766">
    <property type="entry name" value="Thioredoxin_domain"/>
</dbReference>
<dbReference type="AlphaFoldDB" id="Q0KAU5"/>
<keyword evidence="2" id="KW-0812">Transmembrane</keyword>
<dbReference type="Proteomes" id="UP000008210">
    <property type="component" value="Chromosome 1"/>
</dbReference>
<dbReference type="Gene3D" id="3.40.30.10">
    <property type="entry name" value="Glutaredoxin"/>
    <property type="match status" value="1"/>
</dbReference>
<dbReference type="InterPro" id="IPR036249">
    <property type="entry name" value="Thioredoxin-like_sf"/>
</dbReference>
<dbReference type="eggNOG" id="COG0526">
    <property type="taxonomic scope" value="Bacteria"/>
</dbReference>
<feature type="region of interest" description="Disordered" evidence="1">
    <location>
        <begin position="1"/>
        <end position="20"/>
    </location>
</feature>
<dbReference type="PANTHER" id="PTHR42852:SF13">
    <property type="entry name" value="PROTEIN DIPZ"/>
    <property type="match status" value="1"/>
</dbReference>
<dbReference type="PROSITE" id="PS51352">
    <property type="entry name" value="THIOREDOXIN_2"/>
    <property type="match status" value="1"/>
</dbReference>
<dbReference type="SUPFAM" id="SSF52833">
    <property type="entry name" value="Thioredoxin-like"/>
    <property type="match status" value="1"/>
</dbReference>
<evidence type="ECO:0000259" key="3">
    <source>
        <dbReference type="PROSITE" id="PS51352"/>
    </source>
</evidence>
<dbReference type="KEGG" id="reh:H16_A1762"/>
<keyword evidence="5" id="KW-1185">Reference proteome</keyword>
<evidence type="ECO:0000313" key="5">
    <source>
        <dbReference type="Proteomes" id="UP000008210"/>
    </source>
</evidence>
<name>Q0KAU5_CUPNH</name>
<keyword evidence="4" id="KW-0413">Isomerase</keyword>
<reference evidence="4 5" key="1">
    <citation type="journal article" date="2006" name="Nat. Biotechnol.">
        <title>Genome sequence of the bioplastic-producing 'Knallgas' bacterium Ralstonia eutropha H16.</title>
        <authorList>
            <person name="Pohlmann A."/>
            <person name="Fricke W.F."/>
            <person name="Reinecke F."/>
            <person name="Kusian B."/>
            <person name="Liesegang H."/>
            <person name="Cramm R."/>
            <person name="Eitinger T."/>
            <person name="Ewering C."/>
            <person name="Potter M."/>
            <person name="Schwartz E."/>
            <person name="Strittmatter A."/>
            <person name="Voss I."/>
            <person name="Gottschalk G."/>
            <person name="Steinbuechel A."/>
            <person name="Friedrich B."/>
            <person name="Bowien B."/>
        </authorList>
    </citation>
    <scope>NUCLEOTIDE SEQUENCE [LARGE SCALE GENOMIC DNA]</scope>
    <source>
        <strain evidence="5">ATCC 17699 / DSM 428 / KCTC 22496 / NCIMB 10442 / H16 / Stanier 337</strain>
    </source>
</reference>
<dbReference type="GO" id="GO:0016491">
    <property type="term" value="F:oxidoreductase activity"/>
    <property type="evidence" value="ECO:0007669"/>
    <property type="project" value="InterPro"/>
</dbReference>
<keyword evidence="2" id="KW-1133">Transmembrane helix</keyword>
<dbReference type="GO" id="GO:0016853">
    <property type="term" value="F:isomerase activity"/>
    <property type="evidence" value="ECO:0007669"/>
    <property type="project" value="UniProtKB-KW"/>
</dbReference>
<proteinExistence type="predicted"/>
<dbReference type="PANTHER" id="PTHR42852">
    <property type="entry name" value="THIOL:DISULFIDE INTERCHANGE PROTEIN DSBE"/>
    <property type="match status" value="1"/>
</dbReference>
<dbReference type="CDD" id="cd03012">
    <property type="entry name" value="TlpA_like_DipZ_like"/>
    <property type="match status" value="1"/>
</dbReference>
<dbReference type="PATRIC" id="fig|381666.6.peg.2153"/>
<dbReference type="STRING" id="381666.H16_A1762"/>
<dbReference type="HOGENOM" id="CLU_042529_8_0_4"/>
<evidence type="ECO:0000256" key="1">
    <source>
        <dbReference type="SAM" id="MobiDB-lite"/>
    </source>
</evidence>
<evidence type="ECO:0000256" key="2">
    <source>
        <dbReference type="SAM" id="Phobius"/>
    </source>
</evidence>
<dbReference type="InterPro" id="IPR050553">
    <property type="entry name" value="Thioredoxin_ResA/DsbE_sf"/>
</dbReference>
<evidence type="ECO:0000313" key="4">
    <source>
        <dbReference type="EMBL" id="CAJ92876.1"/>
    </source>
</evidence>
<dbReference type="EMBL" id="AM260479">
    <property type="protein sequence ID" value="CAJ92876.1"/>
    <property type="molecule type" value="Genomic_DNA"/>
</dbReference>
<gene>
    <name evidence="4" type="ordered locus">H16_A1762</name>
</gene>